<proteinExistence type="predicted"/>
<organism evidence="3 4">
    <name type="scientific">Caenorhabditis tropicalis</name>
    <dbReference type="NCBI Taxonomy" id="1561998"/>
    <lineage>
        <taxon>Eukaryota</taxon>
        <taxon>Metazoa</taxon>
        <taxon>Ecdysozoa</taxon>
        <taxon>Nematoda</taxon>
        <taxon>Chromadorea</taxon>
        <taxon>Rhabditida</taxon>
        <taxon>Rhabditina</taxon>
        <taxon>Rhabditomorpha</taxon>
        <taxon>Rhabditoidea</taxon>
        <taxon>Rhabditidae</taxon>
        <taxon>Peloderinae</taxon>
        <taxon>Caenorhabditis</taxon>
    </lineage>
</organism>
<evidence type="ECO:0000256" key="2">
    <source>
        <dbReference type="SAM" id="MobiDB-lite"/>
    </source>
</evidence>
<evidence type="ECO:0000313" key="4">
    <source>
        <dbReference type="WBParaSite" id="Csp11.Scaffold629.g9261.t1"/>
    </source>
</evidence>
<dbReference type="WBParaSite" id="Csp11.Scaffold629.g9261.t1">
    <property type="protein sequence ID" value="Csp11.Scaffold629.g9261.t1"/>
    <property type="gene ID" value="Csp11.Scaffold629.g9261"/>
</dbReference>
<feature type="compositionally biased region" description="Acidic residues" evidence="2">
    <location>
        <begin position="311"/>
        <end position="335"/>
    </location>
</feature>
<evidence type="ECO:0000256" key="1">
    <source>
        <dbReference type="SAM" id="Coils"/>
    </source>
</evidence>
<reference evidence="4" key="1">
    <citation type="submission" date="2016-11" db="UniProtKB">
        <authorList>
            <consortium name="WormBaseParasite"/>
        </authorList>
    </citation>
    <scope>IDENTIFICATION</scope>
</reference>
<keyword evidence="3" id="KW-1185">Reference proteome</keyword>
<protein>
    <submittedName>
        <fullName evidence="4">Uncharacterized protein</fullName>
    </submittedName>
</protein>
<evidence type="ECO:0000313" key="3">
    <source>
        <dbReference type="Proteomes" id="UP000095282"/>
    </source>
</evidence>
<dbReference type="Proteomes" id="UP000095282">
    <property type="component" value="Unplaced"/>
</dbReference>
<feature type="coiled-coil region" evidence="1">
    <location>
        <begin position="125"/>
        <end position="180"/>
    </location>
</feature>
<accession>A0A1I7UH33</accession>
<name>A0A1I7UH33_9PELO</name>
<sequence length="335" mass="39624">MSTEPVYIVLSSDDTVKYAIDQTLFSIESGIRGAPSDPFYPDEIQDQSLSLNISCAVSFYEGLAKNEGDRTQKTLERLTKEGKTAQVNSVLYDFNQNLFGIVEKAKKEGIRLKEQYDGKEDYCRIKELEEELAEKDEKLERLFSTIDRYKTKQSESNRMLKEKDEEIKRLSGLIREMDQKLILEEKEKKESVEKWMKKFLDTQYELLKSVHRHKTDTEEWNLKEFQFNQRIEYTDEYAKRLKELLEEAEERNMEDENLMMKLDSAEEEVYDLNCSIDGFKKIVETLTENLEKLTKELGEKKKKEELKEATDELPDIYEDDELDMESFDQLEDEDE</sequence>
<dbReference type="AlphaFoldDB" id="A0A1I7UH33"/>
<feature type="compositionally biased region" description="Basic and acidic residues" evidence="2">
    <location>
        <begin position="297"/>
        <end position="310"/>
    </location>
</feature>
<feature type="region of interest" description="Disordered" evidence="2">
    <location>
        <begin position="297"/>
        <end position="335"/>
    </location>
</feature>
<keyword evidence="1" id="KW-0175">Coiled coil</keyword>